<evidence type="ECO:0000313" key="4">
    <source>
        <dbReference type="Proteomes" id="UP000215301"/>
    </source>
</evidence>
<dbReference type="Proteomes" id="UP000215301">
    <property type="component" value="Unassembled WGS sequence"/>
</dbReference>
<accession>A0A231VHU7</accession>
<dbReference type="SUPFAM" id="SSF158622">
    <property type="entry name" value="YheA/YmcA-like"/>
    <property type="match status" value="1"/>
</dbReference>
<protein>
    <recommendedName>
        <fullName evidence="5">YlbF family regulator</fullName>
    </recommendedName>
</protein>
<dbReference type="InterPro" id="IPR023378">
    <property type="entry name" value="YheA/YmcA-like_dom_sf"/>
</dbReference>
<sequence length="122" mass="13916">MSRCDKDVIIEKAIELGKLLANSDILNDLREAEIAFLNDKEAQFLLEDIKKLKKNGDKKEAGNLRLKLLKLDSYRRLLEAQETSKKLIEEIHGILNYYINGTLPKCDGNSCANCSRRCMSNE</sequence>
<dbReference type="AlphaFoldDB" id="A0A231VHU7"/>
<proteinExistence type="predicted"/>
<reference evidence="1 3" key="1">
    <citation type="submission" date="2016-08" db="EMBL/GenBank/DDBJ databases">
        <title>A novel genetic cassette of butanologenic Thermoanaerobacterium thermosaccharolyticum that directly convert cellulose to butanol.</title>
        <authorList>
            <person name="Li T."/>
            <person name="He J."/>
        </authorList>
    </citation>
    <scope>NUCLEOTIDE SEQUENCE [LARGE SCALE GENOMIC DNA]</scope>
    <source>
        <strain evidence="1 3">TG57</strain>
    </source>
</reference>
<evidence type="ECO:0000313" key="1">
    <source>
        <dbReference type="EMBL" id="AST59078.1"/>
    </source>
</evidence>
<evidence type="ECO:0000313" key="3">
    <source>
        <dbReference type="Proteomes" id="UP000214975"/>
    </source>
</evidence>
<gene>
    <name evidence="2" type="ORF">CE561_07070</name>
    <name evidence="1" type="ORF">Thert_03344</name>
</gene>
<evidence type="ECO:0008006" key="5">
    <source>
        <dbReference type="Google" id="ProtNLM"/>
    </source>
</evidence>
<name>A0A231VHU7_THETR</name>
<organism evidence="2 4">
    <name type="scientific">Thermoanaerobacterium thermosaccharolyticum</name>
    <name type="common">Clostridium thermosaccharolyticum</name>
    <dbReference type="NCBI Taxonomy" id="1517"/>
    <lineage>
        <taxon>Bacteria</taxon>
        <taxon>Bacillati</taxon>
        <taxon>Bacillota</taxon>
        <taxon>Clostridia</taxon>
        <taxon>Thermoanaerobacterales</taxon>
        <taxon>Thermoanaerobacteraceae</taxon>
        <taxon>Thermoanaerobacterium</taxon>
    </lineage>
</organism>
<reference evidence="2 4" key="2">
    <citation type="submission" date="2017-06" db="EMBL/GenBank/DDBJ databases">
        <title>Isolation and characterization of a thermophilic and butanogenic Thermoanaerobacterium thermosaccharolyticum M5 capable of efficient degradation of hemicellulose.</title>
        <authorList>
            <person name="Xin F."/>
            <person name="Jiang Y."/>
        </authorList>
    </citation>
    <scope>NUCLEOTIDE SEQUENCE [LARGE SCALE GENOMIC DNA]</scope>
    <source>
        <strain evidence="2 4">M5</strain>
    </source>
</reference>
<dbReference type="RefSeq" id="WP_094045068.1">
    <property type="nucleotide sequence ID" value="NZ_CP016893.1"/>
</dbReference>
<dbReference type="InterPro" id="IPR010368">
    <property type="entry name" value="Com_YlbF"/>
</dbReference>
<dbReference type="Gene3D" id="1.20.1500.10">
    <property type="entry name" value="YheA/YmcA-like"/>
    <property type="match status" value="1"/>
</dbReference>
<dbReference type="Pfam" id="PF06133">
    <property type="entry name" value="Com_YlbF"/>
    <property type="match status" value="1"/>
</dbReference>
<dbReference type="EMBL" id="CP016893">
    <property type="protein sequence ID" value="AST59078.1"/>
    <property type="molecule type" value="Genomic_DNA"/>
</dbReference>
<dbReference type="EMBL" id="NKHD01000020">
    <property type="protein sequence ID" value="OXT07581.1"/>
    <property type="molecule type" value="Genomic_DNA"/>
</dbReference>
<dbReference type="Proteomes" id="UP000214975">
    <property type="component" value="Chromosome"/>
</dbReference>
<evidence type="ECO:0000313" key="2">
    <source>
        <dbReference type="EMBL" id="OXT07581.1"/>
    </source>
</evidence>